<dbReference type="InterPro" id="IPR019734">
    <property type="entry name" value="TPR_rpt"/>
</dbReference>
<dbReference type="InterPro" id="IPR011990">
    <property type="entry name" value="TPR-like_helical_dom_sf"/>
</dbReference>
<accession>A0A1Q9QX24</accession>
<keyword evidence="2" id="KW-1133">Transmembrane helix</keyword>
<feature type="transmembrane region" description="Helical" evidence="2">
    <location>
        <begin position="12"/>
        <end position="29"/>
    </location>
</feature>
<comment type="caution">
    <text evidence="4">The sequence shown here is derived from an EMBL/GenBank/DDBJ whole genome shotgun (WGS) entry which is preliminary data.</text>
</comment>
<dbReference type="PROSITE" id="PS50234">
    <property type="entry name" value="VWFA"/>
    <property type="match status" value="1"/>
</dbReference>
<evidence type="ECO:0000256" key="2">
    <source>
        <dbReference type="SAM" id="Phobius"/>
    </source>
</evidence>
<organism evidence="4 5">
    <name type="scientific">Pseudomonas putida</name>
    <name type="common">Arthrobacter siderocapsulatus</name>
    <dbReference type="NCBI Taxonomy" id="303"/>
    <lineage>
        <taxon>Bacteria</taxon>
        <taxon>Pseudomonadati</taxon>
        <taxon>Pseudomonadota</taxon>
        <taxon>Gammaproteobacteria</taxon>
        <taxon>Pseudomonadales</taxon>
        <taxon>Pseudomonadaceae</taxon>
        <taxon>Pseudomonas</taxon>
    </lineage>
</organism>
<dbReference type="SMART" id="SM00327">
    <property type="entry name" value="VWA"/>
    <property type="match status" value="1"/>
</dbReference>
<dbReference type="Gene3D" id="3.40.50.410">
    <property type="entry name" value="von Willebrand factor, type A domain"/>
    <property type="match status" value="1"/>
</dbReference>
<keyword evidence="2" id="KW-0472">Membrane</keyword>
<dbReference type="InterPro" id="IPR036465">
    <property type="entry name" value="vWFA_dom_sf"/>
</dbReference>
<dbReference type="PROSITE" id="PS50005">
    <property type="entry name" value="TPR"/>
    <property type="match status" value="1"/>
</dbReference>
<feature type="domain" description="VWFA" evidence="3">
    <location>
        <begin position="95"/>
        <end position="271"/>
    </location>
</feature>
<dbReference type="PANTHER" id="PTHR22550">
    <property type="entry name" value="SPORE GERMINATION PROTEIN"/>
    <property type="match status" value="1"/>
</dbReference>
<evidence type="ECO:0000313" key="5">
    <source>
        <dbReference type="Proteomes" id="UP000186736"/>
    </source>
</evidence>
<name>A0A1Q9QX24_PSEPU</name>
<dbReference type="Pfam" id="PF13519">
    <property type="entry name" value="VWA_2"/>
    <property type="match status" value="1"/>
</dbReference>
<keyword evidence="2" id="KW-0812">Transmembrane</keyword>
<dbReference type="InterPro" id="IPR050768">
    <property type="entry name" value="UPF0353/GerABKA_families"/>
</dbReference>
<reference evidence="4 5" key="1">
    <citation type="submission" date="2016-10" db="EMBL/GenBank/DDBJ databases">
        <title>Genome Sequence of Pseudomonas putida GM4FR.</title>
        <authorList>
            <person name="Poehlein A."/>
            <person name="Wemheuer F."/>
            <person name="Hollensteiner J."/>
            <person name="Wemheuer B."/>
        </authorList>
    </citation>
    <scope>NUCLEOTIDE SEQUENCE [LARGE SCALE GENOMIC DNA]</scope>
    <source>
        <strain evidence="4 5">GM4FR</strain>
    </source>
</reference>
<dbReference type="Proteomes" id="UP000186736">
    <property type="component" value="Unassembled WGS sequence"/>
</dbReference>
<gene>
    <name evidence="4" type="ORF">PSEMO_56850</name>
</gene>
<dbReference type="OrthoDB" id="9807628at2"/>
<keyword evidence="1" id="KW-0802">TPR repeat</keyword>
<sequence length="503" mass="54768">MDIELDALHFLRPAWLWLLLPASLLALFWRRQQHQRLHSVRIAPHLLRYLRLDGQQARGVKPVHLACALLVLGALAMAGPTWQQDRPNFLDDRASMLLALDLSASMDSADIPPSRLEAARHKLHSLIERRRGAATGLIAYAGSAHLVMPATRDPALLDSYLQALSSSLIQRPGKDVAGVLEVSRQLLAADNAPATLVLVTDGADSSQFTTLKVPPSLQVLILAVGSADGQPGGLDTRALEGLGKALDAPLGSLTANDDDLDWVEAHARQHFQAAPADGAALHWKDAGYWLCWPLLLIAFFCVRRGWSLNWSAALLLGLLLNAPDSRASALVDAFLTPDQQGRRAFEQHHYPAAARDFQDLYWKGIAAYNAADYDLALSSFARLRTAPAYFYIGNIQARRFKFDPAIAAYRQALALQADFPEARDNLALVLALQKDAESAAANAPEVKADQIAFDKPAGKGASKDVQTPQATSDALWLDNLSTSPAQFLQRKFALQDATAKEGQ</sequence>
<evidence type="ECO:0000256" key="1">
    <source>
        <dbReference type="PROSITE-ProRule" id="PRU00339"/>
    </source>
</evidence>
<dbReference type="RefSeq" id="WP_075806277.1">
    <property type="nucleotide sequence ID" value="NZ_MKZO01000067.1"/>
</dbReference>
<dbReference type="AlphaFoldDB" id="A0A1Q9QX24"/>
<dbReference type="SMART" id="SM00028">
    <property type="entry name" value="TPR"/>
    <property type="match status" value="1"/>
</dbReference>
<dbReference type="PANTHER" id="PTHR22550:SF14">
    <property type="entry name" value="VWFA DOMAIN-CONTAINING PROTEIN"/>
    <property type="match status" value="1"/>
</dbReference>
<evidence type="ECO:0000259" key="3">
    <source>
        <dbReference type="PROSITE" id="PS50234"/>
    </source>
</evidence>
<dbReference type="Gene3D" id="1.25.40.10">
    <property type="entry name" value="Tetratricopeptide repeat domain"/>
    <property type="match status" value="1"/>
</dbReference>
<dbReference type="SUPFAM" id="SSF48452">
    <property type="entry name" value="TPR-like"/>
    <property type="match status" value="1"/>
</dbReference>
<feature type="transmembrane region" description="Helical" evidence="2">
    <location>
        <begin position="63"/>
        <end position="82"/>
    </location>
</feature>
<dbReference type="InterPro" id="IPR002035">
    <property type="entry name" value="VWF_A"/>
</dbReference>
<dbReference type="SUPFAM" id="SSF53300">
    <property type="entry name" value="vWA-like"/>
    <property type="match status" value="1"/>
</dbReference>
<evidence type="ECO:0000313" key="4">
    <source>
        <dbReference type="EMBL" id="OLS59714.1"/>
    </source>
</evidence>
<protein>
    <recommendedName>
        <fullName evidence="3">VWFA domain-containing protein</fullName>
    </recommendedName>
</protein>
<feature type="repeat" description="TPR" evidence="1">
    <location>
        <begin position="386"/>
        <end position="419"/>
    </location>
</feature>
<dbReference type="EMBL" id="MKZO01000067">
    <property type="protein sequence ID" value="OLS59714.1"/>
    <property type="molecule type" value="Genomic_DNA"/>
</dbReference>
<proteinExistence type="predicted"/>